<evidence type="ECO:0000313" key="3">
    <source>
        <dbReference type="Proteomes" id="UP001597145"/>
    </source>
</evidence>
<gene>
    <name evidence="2" type="ORF">ACFSCY_24390</name>
</gene>
<accession>A0ABW4FPQ3</accession>
<dbReference type="RefSeq" id="WP_343986131.1">
    <property type="nucleotide sequence ID" value="NZ_BAAAJG010000027.1"/>
</dbReference>
<evidence type="ECO:0000313" key="2">
    <source>
        <dbReference type="EMBL" id="MFD1532570.1"/>
    </source>
</evidence>
<comment type="caution">
    <text evidence="2">The sequence shown here is derived from an EMBL/GenBank/DDBJ whole genome shotgun (WGS) entry which is preliminary data.</text>
</comment>
<dbReference type="Pfam" id="PF13349">
    <property type="entry name" value="DUF4097"/>
    <property type="match status" value="1"/>
</dbReference>
<name>A0ABW4FPQ3_9PSEU</name>
<organism evidence="2 3">
    <name type="scientific">Pseudonocardia aurantiaca</name>
    <dbReference type="NCBI Taxonomy" id="75290"/>
    <lineage>
        <taxon>Bacteria</taxon>
        <taxon>Bacillati</taxon>
        <taxon>Actinomycetota</taxon>
        <taxon>Actinomycetes</taxon>
        <taxon>Pseudonocardiales</taxon>
        <taxon>Pseudonocardiaceae</taxon>
        <taxon>Pseudonocardia</taxon>
    </lineage>
</organism>
<protein>
    <submittedName>
        <fullName evidence="2">DUF4097 domain-containing protein</fullName>
    </submittedName>
</protein>
<dbReference type="EMBL" id="JBHUCP010000018">
    <property type="protein sequence ID" value="MFD1532570.1"/>
    <property type="molecule type" value="Genomic_DNA"/>
</dbReference>
<dbReference type="Proteomes" id="UP001597145">
    <property type="component" value="Unassembled WGS sequence"/>
</dbReference>
<evidence type="ECO:0000259" key="1">
    <source>
        <dbReference type="Pfam" id="PF13349"/>
    </source>
</evidence>
<dbReference type="PANTHER" id="PTHR34094">
    <property type="match status" value="1"/>
</dbReference>
<feature type="domain" description="DUF4097" evidence="1">
    <location>
        <begin position="76"/>
        <end position="258"/>
    </location>
</feature>
<keyword evidence="3" id="KW-1185">Reference proteome</keyword>
<reference evidence="3" key="1">
    <citation type="journal article" date="2019" name="Int. J. Syst. Evol. Microbiol.">
        <title>The Global Catalogue of Microorganisms (GCM) 10K type strain sequencing project: providing services to taxonomists for standard genome sequencing and annotation.</title>
        <authorList>
            <consortium name="The Broad Institute Genomics Platform"/>
            <consortium name="The Broad Institute Genome Sequencing Center for Infectious Disease"/>
            <person name="Wu L."/>
            <person name="Ma J."/>
        </authorList>
    </citation>
    <scope>NUCLEOTIDE SEQUENCE [LARGE SCALE GENOMIC DNA]</scope>
    <source>
        <strain evidence="3">JCM 12165</strain>
    </source>
</reference>
<dbReference type="InterPro" id="IPR025164">
    <property type="entry name" value="Toastrack_DUF4097"/>
</dbReference>
<proteinExistence type="predicted"/>
<dbReference type="PANTHER" id="PTHR34094:SF1">
    <property type="entry name" value="PROTEIN FAM185A"/>
    <property type="match status" value="1"/>
</dbReference>
<sequence>MPTFETPEPISVTIDLPVGEARIVASDRADTVVEIRPGDGGDESAVAATRVEMVNRQLLIKGAALRGWGAKWGLGFLGLGWSGAAAEVEIALPSGSRVHGETSFGGFQAEGRLGECRLRTDYGDIRLGHTGSVDLRTSSGEIVVDRVDGHAEISTSSGDIRVRDVDGTAVISNEHGEIHVGHITGDLRLSGSHGDMDVDRAAAGVEARTAYGNVRIGQVTRGVTTLTTTSGELEVGVRHGTAAWLDVSSSTGELHNHLEARDDPDGFAETVEIHARTRDGDIVLRRA</sequence>